<keyword evidence="2" id="KW-0229">DNA integration</keyword>
<evidence type="ECO:0000256" key="5">
    <source>
        <dbReference type="PROSITE-ProRule" id="PRU01248"/>
    </source>
</evidence>
<dbReference type="AlphaFoldDB" id="A0A1I2WKL9"/>
<protein>
    <submittedName>
        <fullName evidence="9">Site-specific recombinase XerD</fullName>
    </submittedName>
</protein>
<dbReference type="InterPro" id="IPR010998">
    <property type="entry name" value="Integrase_recombinase_N"/>
</dbReference>
<feature type="domain" description="Core-binding (CB)" evidence="8">
    <location>
        <begin position="57"/>
        <end position="136"/>
    </location>
</feature>
<dbReference type="GO" id="GO:0015074">
    <property type="term" value="P:DNA integration"/>
    <property type="evidence" value="ECO:0007669"/>
    <property type="project" value="UniProtKB-KW"/>
</dbReference>
<evidence type="ECO:0000259" key="7">
    <source>
        <dbReference type="PROSITE" id="PS51898"/>
    </source>
</evidence>
<proteinExistence type="inferred from homology"/>
<sequence>MATVYRRGDVWWVRFRMGGAHIRRSAKTSKKSEAQALLAKLMEEHAQAARGEVLPRHLLTEAIERFFEEVRLKTGTIETYRYNARTLTRILGPLHLDEIDRRVIAEFVTIRKRTEVADATIRRDLAFLGSVFTMAERWGWVVTSPVTKAVKKALKESRPRTRYLTRDEFVRLHDAASASLKPILVLAVETGLRKEELLSLTMTSIDLRRRELHLEVTKSGRPRLVPLSRAALVVIREMLEQRSRPRSPYLLCRSDGRRVGDPRKAFEGACERAKIKDFRWHDLRHTFASWWVQDGGDLYRLSRILGHATLQMTARYGHLRTDDLHEEIERVAQKRTRDRQTAATEPVGDSDEPYRYG</sequence>
<name>A0A1I2WKL9_9HYPH</name>
<gene>
    <name evidence="9" type="ORF">SAMN05192565_12440</name>
</gene>
<evidence type="ECO:0000256" key="1">
    <source>
        <dbReference type="ARBA" id="ARBA00008857"/>
    </source>
</evidence>
<accession>A0A1I2WKL9</accession>
<dbReference type="Gene3D" id="1.10.150.130">
    <property type="match status" value="1"/>
</dbReference>
<feature type="region of interest" description="Disordered" evidence="6">
    <location>
        <begin position="332"/>
        <end position="357"/>
    </location>
</feature>
<dbReference type="PROSITE" id="PS51900">
    <property type="entry name" value="CB"/>
    <property type="match status" value="1"/>
</dbReference>
<dbReference type="Pfam" id="PF02899">
    <property type="entry name" value="Phage_int_SAM_1"/>
    <property type="match status" value="1"/>
</dbReference>
<dbReference type="OrthoDB" id="9801717at2"/>
<evidence type="ECO:0000256" key="2">
    <source>
        <dbReference type="ARBA" id="ARBA00022908"/>
    </source>
</evidence>
<reference evidence="10" key="1">
    <citation type="submission" date="2016-10" db="EMBL/GenBank/DDBJ databases">
        <authorList>
            <person name="Varghese N."/>
            <person name="Submissions S."/>
        </authorList>
    </citation>
    <scope>NUCLEOTIDE SEQUENCE [LARGE SCALE GENOMIC DNA]</scope>
    <source>
        <strain evidence="10">Gh-105</strain>
    </source>
</reference>
<evidence type="ECO:0000313" key="10">
    <source>
        <dbReference type="Proteomes" id="UP000199229"/>
    </source>
</evidence>
<dbReference type="InterPro" id="IPR011010">
    <property type="entry name" value="DNA_brk_join_enz"/>
</dbReference>
<organism evidence="9 10">
    <name type="scientific">Methylobacterium gossipiicola</name>
    <dbReference type="NCBI Taxonomy" id="582675"/>
    <lineage>
        <taxon>Bacteria</taxon>
        <taxon>Pseudomonadati</taxon>
        <taxon>Pseudomonadota</taxon>
        <taxon>Alphaproteobacteria</taxon>
        <taxon>Hyphomicrobiales</taxon>
        <taxon>Methylobacteriaceae</taxon>
        <taxon>Methylobacterium</taxon>
    </lineage>
</organism>
<keyword evidence="3 5" id="KW-0238">DNA-binding</keyword>
<dbReference type="Proteomes" id="UP000199229">
    <property type="component" value="Unassembled WGS sequence"/>
</dbReference>
<evidence type="ECO:0000256" key="3">
    <source>
        <dbReference type="ARBA" id="ARBA00023125"/>
    </source>
</evidence>
<comment type="similarity">
    <text evidence="1">Belongs to the 'phage' integrase family.</text>
</comment>
<dbReference type="PROSITE" id="PS51898">
    <property type="entry name" value="TYR_RECOMBINASE"/>
    <property type="match status" value="1"/>
</dbReference>
<keyword evidence="10" id="KW-1185">Reference proteome</keyword>
<dbReference type="GO" id="GO:0006310">
    <property type="term" value="P:DNA recombination"/>
    <property type="evidence" value="ECO:0007669"/>
    <property type="project" value="UniProtKB-KW"/>
</dbReference>
<dbReference type="SUPFAM" id="SSF56349">
    <property type="entry name" value="DNA breaking-rejoining enzymes"/>
    <property type="match status" value="1"/>
</dbReference>
<dbReference type="GO" id="GO:0003677">
    <property type="term" value="F:DNA binding"/>
    <property type="evidence" value="ECO:0007669"/>
    <property type="project" value="UniProtKB-UniRule"/>
</dbReference>
<dbReference type="InterPro" id="IPR002104">
    <property type="entry name" value="Integrase_catalytic"/>
</dbReference>
<dbReference type="Gene3D" id="1.10.443.10">
    <property type="entry name" value="Intergrase catalytic core"/>
    <property type="match status" value="1"/>
</dbReference>
<dbReference type="EMBL" id="FOPM01000024">
    <property type="protein sequence ID" value="SFH01845.1"/>
    <property type="molecule type" value="Genomic_DNA"/>
</dbReference>
<dbReference type="InterPro" id="IPR044068">
    <property type="entry name" value="CB"/>
</dbReference>
<dbReference type="PANTHER" id="PTHR30349:SF64">
    <property type="entry name" value="PROPHAGE INTEGRASE INTD-RELATED"/>
    <property type="match status" value="1"/>
</dbReference>
<dbReference type="InterPro" id="IPR013762">
    <property type="entry name" value="Integrase-like_cat_sf"/>
</dbReference>
<evidence type="ECO:0000259" key="8">
    <source>
        <dbReference type="PROSITE" id="PS51900"/>
    </source>
</evidence>
<dbReference type="InterPro" id="IPR004107">
    <property type="entry name" value="Integrase_SAM-like_N"/>
</dbReference>
<feature type="domain" description="Tyr recombinase" evidence="7">
    <location>
        <begin position="159"/>
        <end position="329"/>
    </location>
</feature>
<dbReference type="STRING" id="582675.SAMN05192565_12440"/>
<dbReference type="CDD" id="cd00796">
    <property type="entry name" value="INT_Rci_Hp1_C"/>
    <property type="match status" value="1"/>
</dbReference>
<dbReference type="Pfam" id="PF00589">
    <property type="entry name" value="Phage_integrase"/>
    <property type="match status" value="1"/>
</dbReference>
<keyword evidence="4" id="KW-0233">DNA recombination</keyword>
<dbReference type="InterPro" id="IPR050090">
    <property type="entry name" value="Tyrosine_recombinase_XerCD"/>
</dbReference>
<evidence type="ECO:0000313" key="9">
    <source>
        <dbReference type="EMBL" id="SFH01845.1"/>
    </source>
</evidence>
<dbReference type="PANTHER" id="PTHR30349">
    <property type="entry name" value="PHAGE INTEGRASE-RELATED"/>
    <property type="match status" value="1"/>
</dbReference>
<evidence type="ECO:0000256" key="6">
    <source>
        <dbReference type="SAM" id="MobiDB-lite"/>
    </source>
</evidence>
<evidence type="ECO:0000256" key="4">
    <source>
        <dbReference type="ARBA" id="ARBA00023172"/>
    </source>
</evidence>